<feature type="region of interest" description="Disordered" evidence="7">
    <location>
        <begin position="91"/>
        <end position="120"/>
    </location>
</feature>
<dbReference type="STRING" id="8153.ENSHBUP00000024420"/>
<dbReference type="InterPro" id="IPR003599">
    <property type="entry name" value="Ig_sub"/>
</dbReference>
<dbReference type="PROSITE" id="PS50835">
    <property type="entry name" value="IG_LIKE"/>
    <property type="match status" value="1"/>
</dbReference>
<dbReference type="OMA" id="LEHSATY"/>
<name>A0A3Q2WGU8_HAPBU</name>
<dbReference type="GO" id="GO:0016020">
    <property type="term" value="C:membrane"/>
    <property type="evidence" value="ECO:0007669"/>
    <property type="project" value="UniProtKB-SubCell"/>
</dbReference>
<dbReference type="InterPro" id="IPR007110">
    <property type="entry name" value="Ig-like_dom"/>
</dbReference>
<evidence type="ECO:0000256" key="3">
    <source>
        <dbReference type="ARBA" id="ARBA00022989"/>
    </source>
</evidence>
<keyword evidence="6" id="KW-0393">Immunoglobulin domain</keyword>
<feature type="compositionally biased region" description="Low complexity" evidence="7">
    <location>
        <begin position="103"/>
        <end position="120"/>
    </location>
</feature>
<dbReference type="Pfam" id="PF07686">
    <property type="entry name" value="V-set"/>
    <property type="match status" value="1"/>
</dbReference>
<organism evidence="9 10">
    <name type="scientific">Haplochromis burtoni</name>
    <name type="common">Burton's mouthbrooder</name>
    <name type="synonym">Chromis burtoni</name>
    <dbReference type="NCBI Taxonomy" id="8153"/>
    <lineage>
        <taxon>Eukaryota</taxon>
        <taxon>Metazoa</taxon>
        <taxon>Chordata</taxon>
        <taxon>Craniata</taxon>
        <taxon>Vertebrata</taxon>
        <taxon>Euteleostomi</taxon>
        <taxon>Actinopterygii</taxon>
        <taxon>Neopterygii</taxon>
        <taxon>Teleostei</taxon>
        <taxon>Neoteleostei</taxon>
        <taxon>Acanthomorphata</taxon>
        <taxon>Ovalentaria</taxon>
        <taxon>Cichlomorphae</taxon>
        <taxon>Cichliformes</taxon>
        <taxon>Cichlidae</taxon>
        <taxon>African cichlids</taxon>
        <taxon>Pseudocrenilabrinae</taxon>
        <taxon>Haplochromini</taxon>
        <taxon>Haplochromis</taxon>
    </lineage>
</organism>
<dbReference type="AlphaFoldDB" id="A0A3Q2WGU8"/>
<evidence type="ECO:0000313" key="10">
    <source>
        <dbReference type="Proteomes" id="UP000264840"/>
    </source>
</evidence>
<dbReference type="InterPro" id="IPR013106">
    <property type="entry name" value="Ig_V-set"/>
</dbReference>
<dbReference type="PANTHER" id="PTHR19256">
    <property type="entry name" value="T-CELL RECEPTOR GAMMA CHAIN"/>
    <property type="match status" value="1"/>
</dbReference>
<evidence type="ECO:0000256" key="2">
    <source>
        <dbReference type="ARBA" id="ARBA00022692"/>
    </source>
</evidence>
<dbReference type="PANTHER" id="PTHR19256:SF65">
    <property type="entry name" value="T CELL RECEPTOR GAMMA CONSTANT 1-RELATED"/>
    <property type="match status" value="1"/>
</dbReference>
<keyword evidence="3" id="KW-1133">Transmembrane helix</keyword>
<keyword evidence="4" id="KW-0472">Membrane</keyword>
<evidence type="ECO:0000256" key="5">
    <source>
        <dbReference type="ARBA" id="ARBA00023170"/>
    </source>
</evidence>
<dbReference type="Gene3D" id="2.60.40.10">
    <property type="entry name" value="Immunoglobulins"/>
    <property type="match status" value="1"/>
</dbReference>
<evidence type="ECO:0000256" key="6">
    <source>
        <dbReference type="ARBA" id="ARBA00023319"/>
    </source>
</evidence>
<dbReference type="Ensembl" id="ENSHBUT00000008605.1">
    <property type="protein sequence ID" value="ENSHBUP00000024420.1"/>
    <property type="gene ID" value="ENSHBUG00000005814.1"/>
</dbReference>
<evidence type="ECO:0000259" key="8">
    <source>
        <dbReference type="PROSITE" id="PS50835"/>
    </source>
</evidence>
<proteinExistence type="predicted"/>
<evidence type="ECO:0000256" key="4">
    <source>
        <dbReference type="ARBA" id="ARBA00023136"/>
    </source>
</evidence>
<dbReference type="CDD" id="cd00099">
    <property type="entry name" value="IgV"/>
    <property type="match status" value="1"/>
</dbReference>
<dbReference type="InterPro" id="IPR051117">
    <property type="entry name" value="TRG_var/const_region"/>
</dbReference>
<keyword evidence="2" id="KW-0812">Transmembrane</keyword>
<sequence length="136" mass="15101">MAAELIQKDLTLTATPGKTVSFSCGTSQCSGNYVHWYQKKDGDNDYNHAQRKDFSAVKNENSCELEINAVSLVHSAIYYCSCAQSSHSDKTSLQAEQKPSKEQQQTTAQVHTHTHTHTLTQASPLKPKQLVCILFI</sequence>
<dbReference type="Proteomes" id="UP000264840">
    <property type="component" value="Unplaced"/>
</dbReference>
<evidence type="ECO:0000313" key="9">
    <source>
        <dbReference type="Ensembl" id="ENSHBUP00000024420.1"/>
    </source>
</evidence>
<keyword evidence="5" id="KW-0675">Receptor</keyword>
<dbReference type="SUPFAM" id="SSF48726">
    <property type="entry name" value="Immunoglobulin"/>
    <property type="match status" value="1"/>
</dbReference>
<reference evidence="9" key="1">
    <citation type="submission" date="2025-08" db="UniProtKB">
        <authorList>
            <consortium name="Ensembl"/>
        </authorList>
    </citation>
    <scope>IDENTIFICATION</scope>
</reference>
<comment type="subcellular location">
    <subcellularLocation>
        <location evidence="1">Membrane</location>
    </subcellularLocation>
</comment>
<dbReference type="InterPro" id="IPR036179">
    <property type="entry name" value="Ig-like_dom_sf"/>
</dbReference>
<dbReference type="SMART" id="SM00409">
    <property type="entry name" value="IG"/>
    <property type="match status" value="1"/>
</dbReference>
<accession>A0A3Q2WGU8</accession>
<evidence type="ECO:0000256" key="1">
    <source>
        <dbReference type="ARBA" id="ARBA00004370"/>
    </source>
</evidence>
<protein>
    <recommendedName>
        <fullName evidence="8">Ig-like domain-containing protein</fullName>
    </recommendedName>
</protein>
<reference evidence="9" key="2">
    <citation type="submission" date="2025-09" db="UniProtKB">
        <authorList>
            <consortium name="Ensembl"/>
        </authorList>
    </citation>
    <scope>IDENTIFICATION</scope>
</reference>
<evidence type="ECO:0000256" key="7">
    <source>
        <dbReference type="SAM" id="MobiDB-lite"/>
    </source>
</evidence>
<keyword evidence="10" id="KW-1185">Reference proteome</keyword>
<feature type="domain" description="Ig-like" evidence="8">
    <location>
        <begin position="1"/>
        <end position="94"/>
    </location>
</feature>
<dbReference type="InterPro" id="IPR013783">
    <property type="entry name" value="Ig-like_fold"/>
</dbReference>